<proteinExistence type="predicted"/>
<dbReference type="PANTHER" id="PTHR31308">
    <property type="match status" value="1"/>
</dbReference>
<evidence type="ECO:0000256" key="1">
    <source>
        <dbReference type="ARBA" id="ARBA00022801"/>
    </source>
</evidence>
<dbReference type="InterPro" id="IPR052066">
    <property type="entry name" value="Glycosphingolipid_Hydrolases"/>
</dbReference>
<name>A0A6A4H3V6_9AGAR</name>
<dbReference type="PANTHER" id="PTHR31308:SF6">
    <property type="entry name" value="GLYCOSIDE HYDROLASE FAMILY 5 C-TERMINAL DOMAIN-CONTAINING PROTEIN"/>
    <property type="match status" value="1"/>
</dbReference>
<evidence type="ECO:0000256" key="2">
    <source>
        <dbReference type="ARBA" id="ARBA00023295"/>
    </source>
</evidence>
<dbReference type="OrthoDB" id="3269559at2759"/>
<protein>
    <recommendedName>
        <fullName evidence="3">Glycoside hydrolase family 5 C-terminal domain-containing protein</fullName>
    </recommendedName>
</protein>
<organism evidence="4 5">
    <name type="scientific">Gymnopus androsaceus JB14</name>
    <dbReference type="NCBI Taxonomy" id="1447944"/>
    <lineage>
        <taxon>Eukaryota</taxon>
        <taxon>Fungi</taxon>
        <taxon>Dikarya</taxon>
        <taxon>Basidiomycota</taxon>
        <taxon>Agaricomycotina</taxon>
        <taxon>Agaricomycetes</taxon>
        <taxon>Agaricomycetidae</taxon>
        <taxon>Agaricales</taxon>
        <taxon>Marasmiineae</taxon>
        <taxon>Omphalotaceae</taxon>
        <taxon>Gymnopus</taxon>
    </lineage>
</organism>
<dbReference type="GO" id="GO:1904462">
    <property type="term" value="P:ergosteryl 3-beta-D-glucoside catabolic process"/>
    <property type="evidence" value="ECO:0007669"/>
    <property type="project" value="TreeGrafter"/>
</dbReference>
<keyword evidence="1" id="KW-0378">Hydrolase</keyword>
<keyword evidence="5" id="KW-1185">Reference proteome</keyword>
<feature type="domain" description="Glycoside hydrolase family 5 C-terminal" evidence="3">
    <location>
        <begin position="276"/>
        <end position="338"/>
    </location>
</feature>
<dbReference type="Pfam" id="PF18564">
    <property type="entry name" value="Glyco_hydro_5_C"/>
    <property type="match status" value="1"/>
</dbReference>
<evidence type="ECO:0000313" key="4">
    <source>
        <dbReference type="EMBL" id="KAE9392400.1"/>
    </source>
</evidence>
<gene>
    <name evidence="4" type="ORF">BT96DRAFT_1000423</name>
</gene>
<accession>A0A6A4H3V6</accession>
<evidence type="ECO:0000313" key="5">
    <source>
        <dbReference type="Proteomes" id="UP000799118"/>
    </source>
</evidence>
<dbReference type="EMBL" id="ML769597">
    <property type="protein sequence ID" value="KAE9392400.1"/>
    <property type="molecule type" value="Genomic_DNA"/>
</dbReference>
<dbReference type="InterPro" id="IPR041036">
    <property type="entry name" value="GH5_C"/>
</dbReference>
<dbReference type="Proteomes" id="UP000799118">
    <property type="component" value="Unassembled WGS sequence"/>
</dbReference>
<evidence type="ECO:0000259" key="3">
    <source>
        <dbReference type="Pfam" id="PF18564"/>
    </source>
</evidence>
<dbReference type="GO" id="GO:0050295">
    <property type="term" value="F:steryl-beta-glucosidase activity"/>
    <property type="evidence" value="ECO:0007669"/>
    <property type="project" value="TreeGrafter"/>
</dbReference>
<reference evidence="4" key="1">
    <citation type="journal article" date="2019" name="Environ. Microbiol.">
        <title>Fungal ecological strategies reflected in gene transcription - a case study of two litter decomposers.</title>
        <authorList>
            <person name="Barbi F."/>
            <person name="Kohler A."/>
            <person name="Barry K."/>
            <person name="Baskaran P."/>
            <person name="Daum C."/>
            <person name="Fauchery L."/>
            <person name="Ihrmark K."/>
            <person name="Kuo A."/>
            <person name="LaButti K."/>
            <person name="Lipzen A."/>
            <person name="Morin E."/>
            <person name="Grigoriev I.V."/>
            <person name="Henrissat B."/>
            <person name="Lindahl B."/>
            <person name="Martin F."/>
        </authorList>
    </citation>
    <scope>NUCLEOTIDE SEQUENCE</scope>
    <source>
        <strain evidence="4">JB14</strain>
    </source>
</reference>
<dbReference type="AlphaFoldDB" id="A0A6A4H3V6"/>
<keyword evidence="2" id="KW-0326">Glycosidase</keyword>
<sequence length="357" mass="39013">MGMGERPWMEARDIYMGIWDLDTGDVLRPEDLEPMAEGKTSSPVEVKFVHHVTLLASTFSSFCHSYPCFSPRSNPIRAISCIHTTSAYPQVFLDGFGLHGCAAFSEHYYDGLTLITRHWNWFNADALGVIRGHYSSPVFALKIGEAAIRKFIQEQLGILKADTLTVTGDEGIYPSIIDADADVDSSKLQLQQQGLGNKDYDSSSRLQLQQQGGDEEVSMYGIGRDDSQTILQEPVEIIQQVSTWYSSAAPFPPEVPPLLHLIPNLRRTSLRTVSCPSPVKTIGTPSDIQFNIASAVFRLTVRVMIGEDRVGVHPLGLGNLEDLATEIFVPVVHYARPRLLSSSSSAAAAEGGGFGGA</sequence>